<dbReference type="Proteomes" id="UP000275925">
    <property type="component" value="Unassembled WGS sequence"/>
</dbReference>
<comment type="caution">
    <text evidence="1">The sequence shown here is derived from an EMBL/GenBank/DDBJ whole genome shotgun (WGS) entry which is preliminary data.</text>
</comment>
<name>A0A388TFE2_9BACT</name>
<evidence type="ECO:0000313" key="2">
    <source>
        <dbReference type="Proteomes" id="UP000275925"/>
    </source>
</evidence>
<evidence type="ECO:0000313" key="1">
    <source>
        <dbReference type="EMBL" id="GBR75772.1"/>
    </source>
</evidence>
<proteinExistence type="predicted"/>
<organism evidence="1 2">
    <name type="scientific">Candidatus Termititenax persephonae</name>
    <dbReference type="NCBI Taxonomy" id="2218525"/>
    <lineage>
        <taxon>Bacteria</taxon>
        <taxon>Bacillati</taxon>
        <taxon>Candidatus Margulisiibacteriota</taxon>
        <taxon>Candidatus Termititenacia</taxon>
        <taxon>Candidatus Termititenacales</taxon>
        <taxon>Candidatus Termititenacaceae</taxon>
        <taxon>Candidatus Termititenax</taxon>
    </lineage>
</organism>
<gene>
    <name evidence="1" type="ORF">NO2_0410</name>
</gene>
<dbReference type="AlphaFoldDB" id="A0A388TFE2"/>
<reference evidence="1 2" key="1">
    <citation type="journal article" date="2019" name="ISME J.">
        <title>Genome analyses of uncultured TG2/ZB3 bacteria in 'Margulisbacteria' specifically attached to ectosymbiotic spirochetes of protists in the termite gut.</title>
        <authorList>
            <person name="Utami Y.D."/>
            <person name="Kuwahara H."/>
            <person name="Igai K."/>
            <person name="Murakami T."/>
            <person name="Sugaya K."/>
            <person name="Morikawa T."/>
            <person name="Nagura Y."/>
            <person name="Yuki M."/>
            <person name="Deevong P."/>
            <person name="Inoue T."/>
            <person name="Kihara K."/>
            <person name="Lo N."/>
            <person name="Yamada A."/>
            <person name="Ohkuma M."/>
            <person name="Hongoh Y."/>
        </authorList>
    </citation>
    <scope>NUCLEOTIDE SEQUENCE [LARGE SCALE GENOMIC DNA]</scope>
    <source>
        <strain evidence="1">NkOx7-02</strain>
    </source>
</reference>
<keyword evidence="2" id="KW-1185">Reference proteome</keyword>
<sequence>MNMKNGNSFNAYTTENRIAIKETDETIYTFTRIPLSEYQQAYDDAVVEGNPGKILQAQHRLDAALVHTPIDFTSNNVTTRLWREPETWPAE</sequence>
<dbReference type="EMBL" id="BGZO01000007">
    <property type="protein sequence ID" value="GBR75772.1"/>
    <property type="molecule type" value="Genomic_DNA"/>
</dbReference>
<accession>A0A388TFE2</accession>
<protein>
    <submittedName>
        <fullName evidence="1">Uncharacterized protein</fullName>
    </submittedName>
</protein>